<feature type="transmembrane region" description="Helical" evidence="1">
    <location>
        <begin position="591"/>
        <end position="617"/>
    </location>
</feature>
<dbReference type="AlphaFoldDB" id="A0A5C8P9U1"/>
<evidence type="ECO:0000313" key="2">
    <source>
        <dbReference type="EMBL" id="TXL70199.1"/>
    </source>
</evidence>
<keyword evidence="3" id="KW-1185">Reference proteome</keyword>
<feature type="transmembrane region" description="Helical" evidence="1">
    <location>
        <begin position="113"/>
        <end position="138"/>
    </location>
</feature>
<comment type="caution">
    <text evidence="2">The sequence shown here is derived from an EMBL/GenBank/DDBJ whole genome shotgun (WGS) entry which is preliminary data.</text>
</comment>
<reference evidence="2 3" key="1">
    <citation type="submission" date="2019-06" db="EMBL/GenBank/DDBJ databases">
        <title>New taxonomy in bacterial strain CC-CFT640, isolated from vineyard.</title>
        <authorList>
            <person name="Lin S.-Y."/>
            <person name="Tsai C.-F."/>
            <person name="Young C.-C."/>
        </authorList>
    </citation>
    <scope>NUCLEOTIDE SEQUENCE [LARGE SCALE GENOMIC DNA]</scope>
    <source>
        <strain evidence="2 3">CC-CFT640</strain>
    </source>
</reference>
<keyword evidence="1" id="KW-0472">Membrane</keyword>
<accession>A0A5C8P9U1</accession>
<sequence length="835" mass="87949">MAEANMREAAGRKLWFYLALGLVTAATLMLQIIETRIISVISWYHLAFFIISIAMFGLTAGAVVVYLRRARFRPERLSADLTVATLAFALTTDLAILVQLTLTTGASPSLTTFVAWTLFALCIALPFFFSGVVVSLALTRSPYPVGKVYGADLIGAAAGCIGVLAILNLTTGPAAVLWVGALIALAALAFAQAGGAPLEWRASGERGIASRLFRHRRGIVAGCLVLAIANTLTDHGVRPTNVKDHVETADKYAYDRWNSFSRITVSQTANEAPSMFGASPHLPRSTTVDQRSLLIDGGAGTALYRFDGNLEGLGFLRYDVTNLAYAIPNLKTGAVIGVGGGRDVLSQRLFGLSDVTGVEINPIIIDVLRARFAGYTAIAALDGVTFEVDEARSWFARTPRTFDAIQMSLIDTWAATGAGAFTLTENGLYTVEAWQRFLGRLNPGGLFTVSRWHAPGEVNETGRLVSLAVATLIENGAATPRRHLFLATAGNVATLIVTKQPIAPDALAALKDAASANVFTVLLSPDMAAPSAMLESIVTARDRPALSRATASYYLDLTPPTDARPFFFNQLRFATLLDASVFSRFTHTGVFAGNLVATLTLAMLVLISLALVAATIIVPLRPTVREAGWALAAGGTAYFALIGAGFMMIEIALLQRMSVFLGHPVYALSVVLFSLILWTGFGSLASERVPLDGPGKLAVWSLASAVYVFALPSWLPPLLATLDGADLTLRAGLCVLVLAPAGLLMGFGFPTGMRLAGAISSGPTPWFWGVNGAAGVLAASVAVVTSIAFGIDTTLRIGAACYLLVGVPAMVLMTAGARSSRTASHALSSSAAADG</sequence>
<protein>
    <recommendedName>
        <fullName evidence="4">Spermidine synthase</fullName>
    </recommendedName>
</protein>
<organism evidence="2 3">
    <name type="scientific">Vineibacter terrae</name>
    <dbReference type="NCBI Taxonomy" id="2586908"/>
    <lineage>
        <taxon>Bacteria</taxon>
        <taxon>Pseudomonadati</taxon>
        <taxon>Pseudomonadota</taxon>
        <taxon>Alphaproteobacteria</taxon>
        <taxon>Hyphomicrobiales</taxon>
        <taxon>Vineibacter</taxon>
    </lineage>
</organism>
<feature type="transmembrane region" description="Helical" evidence="1">
    <location>
        <begin position="697"/>
        <end position="715"/>
    </location>
</feature>
<feature type="transmembrane region" description="Helical" evidence="1">
    <location>
        <begin position="665"/>
        <end position="685"/>
    </location>
</feature>
<feature type="transmembrane region" description="Helical" evidence="1">
    <location>
        <begin position="797"/>
        <end position="817"/>
    </location>
</feature>
<dbReference type="InterPro" id="IPR029063">
    <property type="entry name" value="SAM-dependent_MTases_sf"/>
</dbReference>
<feature type="transmembrane region" description="Helical" evidence="1">
    <location>
        <begin position="79"/>
        <end position="101"/>
    </location>
</feature>
<evidence type="ECO:0000256" key="1">
    <source>
        <dbReference type="SAM" id="Phobius"/>
    </source>
</evidence>
<feature type="transmembrane region" description="Helical" evidence="1">
    <location>
        <begin position="14"/>
        <end position="33"/>
    </location>
</feature>
<dbReference type="EMBL" id="VDUZ01000064">
    <property type="protein sequence ID" value="TXL70199.1"/>
    <property type="molecule type" value="Genomic_DNA"/>
</dbReference>
<feature type="transmembrane region" description="Helical" evidence="1">
    <location>
        <begin position="175"/>
        <end position="198"/>
    </location>
</feature>
<feature type="transmembrane region" description="Helical" evidence="1">
    <location>
        <begin position="768"/>
        <end position="791"/>
    </location>
</feature>
<evidence type="ECO:0008006" key="4">
    <source>
        <dbReference type="Google" id="ProtNLM"/>
    </source>
</evidence>
<name>A0A5C8P9U1_9HYPH</name>
<dbReference type="OrthoDB" id="7282445at2"/>
<proteinExistence type="predicted"/>
<keyword evidence="1" id="KW-1133">Transmembrane helix</keyword>
<evidence type="ECO:0000313" key="3">
    <source>
        <dbReference type="Proteomes" id="UP000321638"/>
    </source>
</evidence>
<feature type="transmembrane region" description="Helical" evidence="1">
    <location>
        <begin position="150"/>
        <end position="169"/>
    </location>
</feature>
<feature type="transmembrane region" description="Helical" evidence="1">
    <location>
        <begin position="45"/>
        <end position="67"/>
    </location>
</feature>
<dbReference type="Proteomes" id="UP000321638">
    <property type="component" value="Unassembled WGS sequence"/>
</dbReference>
<gene>
    <name evidence="2" type="ORF">FHP25_35805</name>
</gene>
<dbReference type="RefSeq" id="WP_147851811.1">
    <property type="nucleotide sequence ID" value="NZ_VDUZ01000064.1"/>
</dbReference>
<dbReference type="Gene3D" id="3.40.50.150">
    <property type="entry name" value="Vaccinia Virus protein VP39"/>
    <property type="match status" value="1"/>
</dbReference>
<dbReference type="SUPFAM" id="SSF53335">
    <property type="entry name" value="S-adenosyl-L-methionine-dependent methyltransferases"/>
    <property type="match status" value="1"/>
</dbReference>
<feature type="transmembrane region" description="Helical" evidence="1">
    <location>
        <begin position="629"/>
        <end position="653"/>
    </location>
</feature>
<keyword evidence="1" id="KW-0812">Transmembrane</keyword>
<feature type="transmembrane region" description="Helical" evidence="1">
    <location>
        <begin position="727"/>
        <end position="747"/>
    </location>
</feature>